<evidence type="ECO:0000313" key="2">
    <source>
        <dbReference type="Proteomes" id="UP001143856"/>
    </source>
</evidence>
<proteinExistence type="predicted"/>
<evidence type="ECO:0000313" key="1">
    <source>
        <dbReference type="EMBL" id="KAJ2991506.1"/>
    </source>
</evidence>
<comment type="caution">
    <text evidence="1">The sequence shown here is derived from an EMBL/GenBank/DDBJ whole genome shotgun (WGS) entry which is preliminary data.</text>
</comment>
<protein>
    <submittedName>
        <fullName evidence="1">Uncharacterized protein</fullName>
    </submittedName>
</protein>
<keyword evidence="2" id="KW-1185">Reference proteome</keyword>
<dbReference type="Proteomes" id="UP001143856">
    <property type="component" value="Unassembled WGS sequence"/>
</dbReference>
<sequence length="252" mass="28324">MLMQSLLLPWLQPTGHMVALIGLVGIACLFLFSFSSKSRKQLVSLIFPTRRLKKRLRAWAFLFNGIDIIQYGFQLSRGEPFEIWAPDVRMVFASSPGHIKELDNAPDAVLSLNGAAKHMLQPMYTMNGFNWFDRRGVEGIGFVRTLRTLLTNNIPQLVPDLVLLTRTRWVELLSKQKAINGTTYAAVYPAMMDLVVLLNARSLFGEDIITDDKFMISARGYVEETLLTAEVVKLLPNSLARIAGNMLAHKGE</sequence>
<dbReference type="EMBL" id="JAPDGR010000326">
    <property type="protein sequence ID" value="KAJ2991506.1"/>
    <property type="molecule type" value="Genomic_DNA"/>
</dbReference>
<name>A0ACC1PFA8_9PEZI</name>
<organism evidence="1 2">
    <name type="scientific">Xylaria curta</name>
    <dbReference type="NCBI Taxonomy" id="42375"/>
    <lineage>
        <taxon>Eukaryota</taxon>
        <taxon>Fungi</taxon>
        <taxon>Dikarya</taxon>
        <taxon>Ascomycota</taxon>
        <taxon>Pezizomycotina</taxon>
        <taxon>Sordariomycetes</taxon>
        <taxon>Xylariomycetidae</taxon>
        <taxon>Xylariales</taxon>
        <taxon>Xylariaceae</taxon>
        <taxon>Xylaria</taxon>
    </lineage>
</organism>
<accession>A0ACC1PFA8</accession>
<reference evidence="1" key="1">
    <citation type="submission" date="2022-10" db="EMBL/GenBank/DDBJ databases">
        <title>Genome Sequence of Xylaria curta.</title>
        <authorList>
            <person name="Buettner E."/>
        </authorList>
    </citation>
    <scope>NUCLEOTIDE SEQUENCE</scope>
    <source>
        <strain evidence="1">Babe10</strain>
    </source>
</reference>
<gene>
    <name evidence="1" type="ORF">NUW58_g2488</name>
</gene>